<protein>
    <submittedName>
        <fullName evidence="2">Spondin_N</fullName>
    </submittedName>
</protein>
<dbReference type="Gene3D" id="2.60.40.2130">
    <property type="entry name" value="F-spondin domain"/>
    <property type="match status" value="1"/>
</dbReference>
<evidence type="ECO:0000313" key="3">
    <source>
        <dbReference type="Proteomes" id="UP001153069"/>
    </source>
</evidence>
<dbReference type="InterPro" id="IPR009465">
    <property type="entry name" value="Spondin_N"/>
</dbReference>
<organism evidence="2 3">
    <name type="scientific">Seminavis robusta</name>
    <dbReference type="NCBI Taxonomy" id="568900"/>
    <lineage>
        <taxon>Eukaryota</taxon>
        <taxon>Sar</taxon>
        <taxon>Stramenopiles</taxon>
        <taxon>Ochrophyta</taxon>
        <taxon>Bacillariophyta</taxon>
        <taxon>Bacillariophyceae</taxon>
        <taxon>Bacillariophycidae</taxon>
        <taxon>Naviculales</taxon>
        <taxon>Naviculaceae</taxon>
        <taxon>Seminavis</taxon>
    </lineage>
</organism>
<feature type="chain" id="PRO_5040415228" evidence="1">
    <location>
        <begin position="20"/>
        <end position="264"/>
    </location>
</feature>
<accession>A0A9N8DCR8</accession>
<keyword evidence="3" id="KW-1185">Reference proteome</keyword>
<dbReference type="EMBL" id="CAICTM010000086">
    <property type="protein sequence ID" value="CAB9500583.1"/>
    <property type="molecule type" value="Genomic_DNA"/>
</dbReference>
<name>A0A9N8DCR8_9STRA</name>
<evidence type="ECO:0000256" key="1">
    <source>
        <dbReference type="SAM" id="SignalP"/>
    </source>
</evidence>
<dbReference type="NCBIfam" id="NF038123">
    <property type="entry name" value="NF038123_dom"/>
    <property type="match status" value="1"/>
</dbReference>
<keyword evidence="1" id="KW-0732">Signal</keyword>
<feature type="signal peptide" evidence="1">
    <location>
        <begin position="1"/>
        <end position="19"/>
    </location>
</feature>
<dbReference type="InterPro" id="IPR038678">
    <property type="entry name" value="Spondin_N_sf"/>
</dbReference>
<proteinExistence type="predicted"/>
<gene>
    <name evidence="2" type="ORF">SEMRO_87_G046020.1</name>
</gene>
<sequence>MMLMIRSFILALLILAISADDKEKGRKERRFRKRDLKGASSGSFDRGRSGLLDDEFFDDDLGGLGIARDTLTITLKITNLTYKQPFGPLFVMVHNADAIPIFTLGDEPRQTLQILAENGDPEPMAEAYADGEGVFFSGIYTEGSPWGGGMDIFVTLPYRPLFPYLTIAGMALNTNDGFVALNGVRIIPNLVITGPMYDAGSEVNNEQCAAIPGSACDDDDNVRAGNGEGFVHVHRGIFGIADLKANEYDWKNPVMRVEMMNPFT</sequence>
<evidence type="ECO:0000313" key="2">
    <source>
        <dbReference type="EMBL" id="CAB9500583.1"/>
    </source>
</evidence>
<dbReference type="OrthoDB" id="186138at2759"/>
<dbReference type="Proteomes" id="UP001153069">
    <property type="component" value="Unassembled WGS sequence"/>
</dbReference>
<reference evidence="2" key="1">
    <citation type="submission" date="2020-06" db="EMBL/GenBank/DDBJ databases">
        <authorList>
            <consortium name="Plant Systems Biology data submission"/>
        </authorList>
    </citation>
    <scope>NUCLEOTIDE SEQUENCE</scope>
    <source>
        <strain evidence="2">D6</strain>
    </source>
</reference>
<dbReference type="AlphaFoldDB" id="A0A9N8DCR8"/>
<comment type="caution">
    <text evidence="2">The sequence shown here is derived from an EMBL/GenBank/DDBJ whole genome shotgun (WGS) entry which is preliminary data.</text>
</comment>